<evidence type="ECO:0000313" key="1">
    <source>
        <dbReference type="EMBL" id="MDI9862996.1"/>
    </source>
</evidence>
<dbReference type="Proteomes" id="UP001236569">
    <property type="component" value="Unassembled WGS sequence"/>
</dbReference>
<evidence type="ECO:0000313" key="2">
    <source>
        <dbReference type="Proteomes" id="UP001236569"/>
    </source>
</evidence>
<protein>
    <submittedName>
        <fullName evidence="1">Uncharacterized protein</fullName>
    </submittedName>
</protein>
<organism evidence="1 2">
    <name type="scientific">Flectobacillus longus</name>
    <dbReference type="NCBI Taxonomy" id="2984207"/>
    <lineage>
        <taxon>Bacteria</taxon>
        <taxon>Pseudomonadati</taxon>
        <taxon>Bacteroidota</taxon>
        <taxon>Cytophagia</taxon>
        <taxon>Cytophagales</taxon>
        <taxon>Flectobacillaceae</taxon>
        <taxon>Flectobacillus</taxon>
    </lineage>
</organism>
<dbReference type="EMBL" id="JASHID010000001">
    <property type="protein sequence ID" value="MDI9862996.1"/>
    <property type="molecule type" value="Genomic_DNA"/>
</dbReference>
<comment type="caution">
    <text evidence="1">The sequence shown here is derived from an EMBL/GenBank/DDBJ whole genome shotgun (WGS) entry which is preliminary data.</text>
</comment>
<proteinExistence type="predicted"/>
<reference evidence="1 2" key="1">
    <citation type="submission" date="2023-05" db="EMBL/GenBank/DDBJ databases">
        <title>Novel species of genus Flectobacillus isolated from stream in China.</title>
        <authorList>
            <person name="Lu H."/>
        </authorList>
    </citation>
    <scope>NUCLEOTIDE SEQUENCE [LARGE SCALE GENOMIC DNA]</scope>
    <source>
        <strain evidence="1 2">DC10W</strain>
    </source>
</reference>
<sequence>MIKPTELFQKLNDIIIDTYTFKSKTLKEDRLNTKCSNVQFLLNGQLLVYKFDALAIFPYFENGSQNALSDYFIISPDDSDNSLFIFICNLKSSKTSNTHDQVHAGYVFAKFLLETVCRLLKLNGIPDFVRFRAIHLGIGSDFTKGSINPRKLVYKSYSNGLPYIFSSCQNTLNLNHLKKIPIS</sequence>
<name>A0ABT6YHC3_9BACT</name>
<accession>A0ABT6YHC3</accession>
<keyword evidence="2" id="KW-1185">Reference proteome</keyword>
<dbReference type="RefSeq" id="WP_283368346.1">
    <property type="nucleotide sequence ID" value="NZ_JASHID010000001.1"/>
</dbReference>
<gene>
    <name evidence="1" type="ORF">QM480_01565</name>
</gene>